<dbReference type="GO" id="GO:0031992">
    <property type="term" value="F:energy transducer activity"/>
    <property type="evidence" value="ECO:0007669"/>
    <property type="project" value="TreeGrafter"/>
</dbReference>
<dbReference type="Proteomes" id="UP000244168">
    <property type="component" value="Unassembled WGS sequence"/>
</dbReference>
<dbReference type="PANTHER" id="PTHR33446:SF2">
    <property type="entry name" value="PROTEIN TONB"/>
    <property type="match status" value="1"/>
</dbReference>
<dbReference type="GO" id="GO:0055085">
    <property type="term" value="P:transmembrane transport"/>
    <property type="evidence" value="ECO:0007669"/>
    <property type="project" value="InterPro"/>
</dbReference>
<protein>
    <submittedName>
        <fullName evidence="2">Protein TonB</fullName>
    </submittedName>
</protein>
<evidence type="ECO:0000313" key="2">
    <source>
        <dbReference type="EMBL" id="PTQ95148.1"/>
    </source>
</evidence>
<comment type="caution">
    <text evidence="2">The sequence shown here is derived from an EMBL/GenBank/DDBJ whole genome shotgun (WGS) entry which is preliminary data.</text>
</comment>
<evidence type="ECO:0000313" key="3">
    <source>
        <dbReference type="Proteomes" id="UP000244168"/>
    </source>
</evidence>
<reference evidence="2 3" key="1">
    <citation type="submission" date="2018-04" db="EMBL/GenBank/DDBJ databases">
        <title>Genomic Encyclopedia of Archaeal and Bacterial Type Strains, Phase II (KMG-II): from individual species to whole genera.</title>
        <authorList>
            <person name="Goeker M."/>
        </authorList>
    </citation>
    <scope>NUCLEOTIDE SEQUENCE [LARGE SCALE GENOMIC DNA]</scope>
    <source>
        <strain evidence="2 3">DSM 26809</strain>
    </source>
</reference>
<dbReference type="AlphaFoldDB" id="A0A2T5J7M4"/>
<dbReference type="Gene3D" id="3.30.1150.10">
    <property type="match status" value="1"/>
</dbReference>
<feature type="domain" description="TonB C-terminal" evidence="1">
    <location>
        <begin position="154"/>
        <end position="218"/>
    </location>
</feature>
<proteinExistence type="predicted"/>
<keyword evidence="3" id="KW-1185">Reference proteome</keyword>
<evidence type="ECO:0000259" key="1">
    <source>
        <dbReference type="Pfam" id="PF03544"/>
    </source>
</evidence>
<dbReference type="EMBL" id="QAOQ01000006">
    <property type="protein sequence ID" value="PTQ95148.1"/>
    <property type="molecule type" value="Genomic_DNA"/>
</dbReference>
<name>A0A2T5J7M4_9SPHI</name>
<dbReference type="GO" id="GO:0098797">
    <property type="term" value="C:plasma membrane protein complex"/>
    <property type="evidence" value="ECO:0007669"/>
    <property type="project" value="TreeGrafter"/>
</dbReference>
<dbReference type="OrthoDB" id="7432683at2"/>
<dbReference type="SUPFAM" id="SSF74653">
    <property type="entry name" value="TolA/TonB C-terminal domain"/>
    <property type="match status" value="1"/>
</dbReference>
<dbReference type="RefSeq" id="WP_107830108.1">
    <property type="nucleotide sequence ID" value="NZ_CP160205.1"/>
</dbReference>
<dbReference type="Pfam" id="PF03544">
    <property type="entry name" value="TonB_C"/>
    <property type="match status" value="1"/>
</dbReference>
<dbReference type="InterPro" id="IPR037682">
    <property type="entry name" value="TonB_C"/>
</dbReference>
<accession>A0A2T5J7M4</accession>
<sequence>MNKEIANVQLRFNCPANWDAMTPINGGRYCTQCNKIVYDFTDARQQEFLQILAECGGNLCGRFRQEQVALQPVVLRGWKRWASAALMLLGISVFQQANAQQKTPQKAGIKVDKKAKDDLIMLGDVEILPQPSFPGGNDGLMNFLKQNIHYPKGAVNGKVFASFIVSKAGKITDIKIMRGLNSVTDAEVIRVLKLMPDWIPGTINGKPADITYTLPVAFAANK</sequence>
<dbReference type="InterPro" id="IPR051045">
    <property type="entry name" value="TonB-dependent_transducer"/>
</dbReference>
<gene>
    <name evidence="2" type="ORF">C8P68_106363</name>
</gene>
<organism evidence="2 3">
    <name type="scientific">Mucilaginibacter yixingensis</name>
    <dbReference type="NCBI Taxonomy" id="1295612"/>
    <lineage>
        <taxon>Bacteria</taxon>
        <taxon>Pseudomonadati</taxon>
        <taxon>Bacteroidota</taxon>
        <taxon>Sphingobacteriia</taxon>
        <taxon>Sphingobacteriales</taxon>
        <taxon>Sphingobacteriaceae</taxon>
        <taxon>Mucilaginibacter</taxon>
    </lineage>
</organism>
<dbReference type="PANTHER" id="PTHR33446">
    <property type="entry name" value="PROTEIN TONB-RELATED"/>
    <property type="match status" value="1"/>
</dbReference>